<feature type="domain" description="RMI1 N-terminal" evidence="9">
    <location>
        <begin position="18"/>
        <end position="62"/>
    </location>
</feature>
<accession>A0A085NBX0</accession>
<dbReference type="Pfam" id="PF16099">
    <property type="entry name" value="RMI1_C"/>
    <property type="match status" value="1"/>
</dbReference>
<dbReference type="GO" id="GO:0000712">
    <property type="term" value="P:resolution of meiotic recombination intermediates"/>
    <property type="evidence" value="ECO:0007669"/>
    <property type="project" value="TreeGrafter"/>
</dbReference>
<evidence type="ECO:0000256" key="6">
    <source>
        <dbReference type="ARBA" id="ARBA00024977"/>
    </source>
</evidence>
<dbReference type="Pfam" id="PF21000">
    <property type="entry name" value="RMI1_N_N"/>
    <property type="match status" value="1"/>
</dbReference>
<comment type="similarity">
    <text evidence="2">Belongs to the RMI1 family.</text>
</comment>
<evidence type="ECO:0000256" key="3">
    <source>
        <dbReference type="ARBA" id="ARBA00018987"/>
    </source>
</evidence>
<dbReference type="Gene3D" id="1.10.8.1020">
    <property type="entry name" value="RecQ-mediated genome instability protein 1, N-terminal domain"/>
    <property type="match status" value="1"/>
</dbReference>
<dbReference type="Proteomes" id="UP000030758">
    <property type="component" value="Unassembled WGS sequence"/>
</dbReference>
<organism evidence="10">
    <name type="scientific">Trichuris suis</name>
    <name type="common">pig whipworm</name>
    <dbReference type="NCBI Taxonomy" id="68888"/>
    <lineage>
        <taxon>Eukaryota</taxon>
        <taxon>Metazoa</taxon>
        <taxon>Ecdysozoa</taxon>
        <taxon>Nematoda</taxon>
        <taxon>Enoplea</taxon>
        <taxon>Dorylaimia</taxon>
        <taxon>Trichinellida</taxon>
        <taxon>Trichuridae</taxon>
        <taxon>Trichuris</taxon>
    </lineage>
</organism>
<sequence length="496" mass="55403">MDLSQLFALVANQLAKDNIPFQTEWLKACLTYLHGEFNGKIPSDKDVYEMVYQQWLFSDLRDFGVVSLPRKLPEKAHEILHGICYVQINSVLDVSRSLYSQHQNLLGSKIDIEERDREAILEQKANHLFVLELTDGVTCYRGIEYDLICELNYSVRPGAKAKIFGKVRCVKEFLLLTSDNFCLLGGSCDSLGGGNCAASTLERKLDDVRPERADGERIFSSPLQKKVTVPLELFSSRCFCSALYALSKADTQNPHVLSFCCSTSPVSSVHEYGSIQPGNDANYLYSTDPQNNLNEYWTEEFTHQNDAEVQPLMYEKVSISAEEGLLETSQRLAVIELGTRKNITVESNVTNGIHISFDNQLATTSVRLLADLPTERAGKYLIRGIILTTIGRLDPNRGSHWSLDVKVNDGSAAMDMKMNEDLLTRLIGISSKKAWDIKTGAIIDSVQRNLAGEALKKCGKFLRDFDGALEVVFTGLNEMPIICRLLSVASFEDVVQ</sequence>
<keyword evidence="4" id="KW-0235">DNA replication</keyword>
<dbReference type="PANTHER" id="PTHR14790">
    <property type="entry name" value="RECQ-MEDIATED GENOME INSTABILITY PROTEIN 1 RMI1"/>
    <property type="match status" value="1"/>
</dbReference>
<proteinExistence type="inferred from homology"/>
<evidence type="ECO:0000256" key="2">
    <source>
        <dbReference type="ARBA" id="ARBA00006395"/>
    </source>
</evidence>
<dbReference type="InterPro" id="IPR013894">
    <property type="entry name" value="RMI1_OB"/>
</dbReference>
<dbReference type="GO" id="GO:0016604">
    <property type="term" value="C:nuclear body"/>
    <property type="evidence" value="ECO:0007669"/>
    <property type="project" value="TreeGrafter"/>
</dbReference>
<dbReference type="Gene3D" id="2.40.50.770">
    <property type="entry name" value="RecQ-mediated genome instability protein Rmi1, C-terminal domain"/>
    <property type="match status" value="1"/>
</dbReference>
<dbReference type="PANTHER" id="PTHR14790:SF15">
    <property type="entry name" value="RECQ-MEDIATED GENOME INSTABILITY PROTEIN 1"/>
    <property type="match status" value="1"/>
</dbReference>
<reference evidence="10" key="1">
    <citation type="journal article" date="2014" name="Nat. Genet.">
        <title>Genome and transcriptome of the porcine whipworm Trichuris suis.</title>
        <authorList>
            <person name="Jex A.R."/>
            <person name="Nejsum P."/>
            <person name="Schwarz E.M."/>
            <person name="Hu L."/>
            <person name="Young N.D."/>
            <person name="Hall R.S."/>
            <person name="Korhonen P.K."/>
            <person name="Liao S."/>
            <person name="Thamsborg S."/>
            <person name="Xia J."/>
            <person name="Xu P."/>
            <person name="Wang S."/>
            <person name="Scheerlinck J.P."/>
            <person name="Hofmann A."/>
            <person name="Sternberg P.W."/>
            <person name="Wang J."/>
            <person name="Gasser R.B."/>
        </authorList>
    </citation>
    <scope>NUCLEOTIDE SEQUENCE [LARGE SCALE GENOMIC DNA]</scope>
    <source>
        <strain evidence="10">DCEP-RM93F</strain>
    </source>
</reference>
<evidence type="ECO:0000313" key="10">
    <source>
        <dbReference type="EMBL" id="KFD66966.1"/>
    </source>
</evidence>
<dbReference type="SMART" id="SM01161">
    <property type="entry name" value="DUF1767"/>
    <property type="match status" value="1"/>
</dbReference>
<dbReference type="GO" id="GO:0031422">
    <property type="term" value="C:RecQ family helicase-topoisomerase III complex"/>
    <property type="evidence" value="ECO:0007669"/>
    <property type="project" value="TreeGrafter"/>
</dbReference>
<dbReference type="GO" id="GO:0000166">
    <property type="term" value="F:nucleotide binding"/>
    <property type="evidence" value="ECO:0007669"/>
    <property type="project" value="InterPro"/>
</dbReference>
<feature type="domain" description="RecQ-mediated genome instability protein 1 C-terminal OB-fold" evidence="8">
    <location>
        <begin position="380"/>
        <end position="487"/>
    </location>
</feature>
<evidence type="ECO:0000259" key="7">
    <source>
        <dbReference type="Pfam" id="PF08585"/>
    </source>
</evidence>
<dbReference type="GO" id="GO:0006260">
    <property type="term" value="P:DNA replication"/>
    <property type="evidence" value="ECO:0007669"/>
    <property type="project" value="UniProtKB-KW"/>
</dbReference>
<feature type="domain" description="RecQ mediated genome instability protein 1 OB-fold" evidence="7">
    <location>
        <begin position="69"/>
        <end position="192"/>
    </location>
</feature>
<comment type="function">
    <text evidence="6">Essential component of the RMI complex, a complex that plays an important role in the processing of homologous recombination intermediates to limit DNA crossover formation in cells. Promotes TOP3A binding to double Holliday junctions (DHJ) and hence stimulates TOP3A-mediated dissolution. Required for BLM phosphorylation during mitosis. Within the BLM complex, required for BLM and TOP3A stability.</text>
</comment>
<dbReference type="InterPro" id="IPR049363">
    <property type="entry name" value="RMI1_N"/>
</dbReference>
<evidence type="ECO:0000259" key="9">
    <source>
        <dbReference type="Pfam" id="PF21000"/>
    </source>
</evidence>
<evidence type="ECO:0000259" key="8">
    <source>
        <dbReference type="Pfam" id="PF16099"/>
    </source>
</evidence>
<protein>
    <recommendedName>
        <fullName evidence="3">RecQ-mediated genome instability protein 1</fullName>
    </recommendedName>
</protein>
<dbReference type="Pfam" id="PF08585">
    <property type="entry name" value="RMI1_N_C"/>
    <property type="match status" value="1"/>
</dbReference>
<evidence type="ECO:0000256" key="1">
    <source>
        <dbReference type="ARBA" id="ARBA00004123"/>
    </source>
</evidence>
<dbReference type="InterPro" id="IPR032199">
    <property type="entry name" value="RMI1_C"/>
</dbReference>
<dbReference type="InterPro" id="IPR044881">
    <property type="entry name" value="RMI1_N_N_sf"/>
</dbReference>
<dbReference type="GO" id="GO:0000724">
    <property type="term" value="P:double-strand break repair via homologous recombination"/>
    <property type="evidence" value="ECO:0007669"/>
    <property type="project" value="TreeGrafter"/>
</dbReference>
<gene>
    <name evidence="10" type="ORF">M514_20832</name>
</gene>
<dbReference type="AlphaFoldDB" id="A0A085NBX0"/>
<evidence type="ECO:0000256" key="4">
    <source>
        <dbReference type="ARBA" id="ARBA00022705"/>
    </source>
</evidence>
<keyword evidence="5" id="KW-0539">Nucleus</keyword>
<evidence type="ECO:0000256" key="5">
    <source>
        <dbReference type="ARBA" id="ARBA00023242"/>
    </source>
</evidence>
<name>A0A085NBX0_9BILA</name>
<dbReference type="InterPro" id="IPR042470">
    <property type="entry name" value="RMI1_N_C_sf"/>
</dbReference>
<comment type="subcellular location">
    <subcellularLocation>
        <location evidence="1">Nucleus</location>
    </subcellularLocation>
</comment>
<dbReference type="EMBL" id="KL367519">
    <property type="protein sequence ID" value="KFD66966.1"/>
    <property type="molecule type" value="Genomic_DNA"/>
</dbReference>